<dbReference type="Gene3D" id="1.10.510.10">
    <property type="entry name" value="Transferase(Phosphotransferase) domain 1"/>
    <property type="match status" value="1"/>
</dbReference>
<protein>
    <recommendedName>
        <fullName evidence="8">Tyrosine-protein kinase catalytic domain-containing protein</fullName>
    </recommendedName>
</protein>
<organism evidence="9 10">
    <name type="scientific">Brassica oleracea var. oleracea</name>
    <dbReference type="NCBI Taxonomy" id="109376"/>
    <lineage>
        <taxon>Eukaryota</taxon>
        <taxon>Viridiplantae</taxon>
        <taxon>Streptophyta</taxon>
        <taxon>Embryophyta</taxon>
        <taxon>Tracheophyta</taxon>
        <taxon>Spermatophyta</taxon>
        <taxon>Magnoliopsida</taxon>
        <taxon>eudicotyledons</taxon>
        <taxon>Gunneridae</taxon>
        <taxon>Pentapetalae</taxon>
        <taxon>rosids</taxon>
        <taxon>malvids</taxon>
        <taxon>Brassicales</taxon>
        <taxon>Brassicaceae</taxon>
        <taxon>Brassiceae</taxon>
        <taxon>Brassica</taxon>
    </lineage>
</organism>
<evidence type="ECO:0000313" key="9">
    <source>
        <dbReference type="EnsemblPlants" id="Bo3g134230.1"/>
    </source>
</evidence>
<feature type="domain" description="Tyrosine-protein kinase catalytic" evidence="8">
    <location>
        <begin position="103"/>
        <end position="285"/>
    </location>
</feature>
<dbReference type="STRING" id="109376.A0A0D3BHQ7"/>
<keyword evidence="10" id="KW-1185">Reference proteome</keyword>
<dbReference type="SMART" id="SM00219">
    <property type="entry name" value="TyrKc"/>
    <property type="match status" value="1"/>
</dbReference>
<sequence>MNSLEGPVPTEGAFRNFSQFSIFGNINLCGGIPELQLKPCSVLGEIKRVKKKKIVIGIGAGVALFVLSVIIGIISRCWFKKRNKNDRVSNMYSSTAVPVHERVSYEELHNATALLGAENRAVAIKVLNLSKPGAAKSFSAECEALKGVRHHNLVKLVTACSSVDYKAHCDLKPSNVLLDDDLTAHVSDFGLARLLLKFDQESFLNQLSSAGVRGTIGYATPGKRPTNELFEGSFTLYSYTKSALPERVMDIVDTLILQRGLRVGFPVAECLTMVLELGLRCCEELPS</sequence>
<evidence type="ECO:0000256" key="1">
    <source>
        <dbReference type="ARBA" id="ARBA00004370"/>
    </source>
</evidence>
<keyword evidence="4" id="KW-0677">Repeat</keyword>
<dbReference type="InterPro" id="IPR020635">
    <property type="entry name" value="Tyr_kinase_cat_dom"/>
</dbReference>
<reference evidence="9" key="2">
    <citation type="submission" date="2015-03" db="UniProtKB">
        <authorList>
            <consortium name="EnsemblPlants"/>
        </authorList>
    </citation>
    <scope>IDENTIFICATION</scope>
</reference>
<dbReference type="AlphaFoldDB" id="A0A0D3BHQ7"/>
<dbReference type="EnsemblPlants" id="Bo3g134230.1">
    <property type="protein sequence ID" value="Bo3g134230.1"/>
    <property type="gene ID" value="Bo3g134230"/>
</dbReference>
<dbReference type="InterPro" id="IPR011009">
    <property type="entry name" value="Kinase-like_dom_sf"/>
</dbReference>
<dbReference type="SUPFAM" id="SSF56112">
    <property type="entry name" value="Protein kinase-like (PK-like)"/>
    <property type="match status" value="1"/>
</dbReference>
<keyword evidence="6 7" id="KW-0472">Membrane</keyword>
<dbReference type="Gramene" id="Bo3g134230.1">
    <property type="protein sequence ID" value="Bo3g134230.1"/>
    <property type="gene ID" value="Bo3g134230"/>
</dbReference>
<comment type="subcellular location">
    <subcellularLocation>
        <location evidence="1">Membrane</location>
    </subcellularLocation>
</comment>
<evidence type="ECO:0000256" key="6">
    <source>
        <dbReference type="ARBA" id="ARBA00023136"/>
    </source>
</evidence>
<evidence type="ECO:0000256" key="3">
    <source>
        <dbReference type="ARBA" id="ARBA00022692"/>
    </source>
</evidence>
<reference evidence="9 10" key="1">
    <citation type="journal article" date="2014" name="Genome Biol.">
        <title>Transcriptome and methylome profiling reveals relics of genome dominance in the mesopolyploid Brassica oleracea.</title>
        <authorList>
            <person name="Parkin I.A."/>
            <person name="Koh C."/>
            <person name="Tang H."/>
            <person name="Robinson S.J."/>
            <person name="Kagale S."/>
            <person name="Clarke W.E."/>
            <person name="Town C.D."/>
            <person name="Nixon J."/>
            <person name="Krishnakumar V."/>
            <person name="Bidwell S.L."/>
            <person name="Denoeud F."/>
            <person name="Belcram H."/>
            <person name="Links M.G."/>
            <person name="Just J."/>
            <person name="Clarke C."/>
            <person name="Bender T."/>
            <person name="Huebert T."/>
            <person name="Mason A.S."/>
            <person name="Pires J.C."/>
            <person name="Barker G."/>
            <person name="Moore J."/>
            <person name="Walley P.G."/>
            <person name="Manoli S."/>
            <person name="Batley J."/>
            <person name="Edwards D."/>
            <person name="Nelson M.N."/>
            <person name="Wang X."/>
            <person name="Paterson A.H."/>
            <person name="King G."/>
            <person name="Bancroft I."/>
            <person name="Chalhoub B."/>
            <person name="Sharpe A.G."/>
        </authorList>
    </citation>
    <scope>NUCLEOTIDE SEQUENCE</scope>
    <source>
        <strain evidence="9 10">cv. TO1000</strain>
    </source>
</reference>
<evidence type="ECO:0000256" key="4">
    <source>
        <dbReference type="ARBA" id="ARBA00022737"/>
    </source>
</evidence>
<evidence type="ECO:0000256" key="7">
    <source>
        <dbReference type="SAM" id="Phobius"/>
    </source>
</evidence>
<dbReference type="Proteomes" id="UP000032141">
    <property type="component" value="Chromosome C3"/>
</dbReference>
<keyword evidence="3 7" id="KW-0812">Transmembrane</keyword>
<dbReference type="InterPro" id="IPR051809">
    <property type="entry name" value="Plant_receptor-like_S/T_kinase"/>
</dbReference>
<keyword evidence="5 7" id="KW-1133">Transmembrane helix</keyword>
<name>A0A0D3BHQ7_BRAOL</name>
<evidence type="ECO:0000313" key="10">
    <source>
        <dbReference type="Proteomes" id="UP000032141"/>
    </source>
</evidence>
<accession>A0A0D3BHQ7</accession>
<evidence type="ECO:0000259" key="8">
    <source>
        <dbReference type="SMART" id="SM00219"/>
    </source>
</evidence>
<dbReference type="PANTHER" id="PTHR27008:SF592">
    <property type="entry name" value="LEUCINE-RICH REPEAT RECEPTOR-LIKE PROTEIN KINASE FAMILY PROTEIN-RELATED"/>
    <property type="match status" value="1"/>
</dbReference>
<dbReference type="GO" id="GO:0004713">
    <property type="term" value="F:protein tyrosine kinase activity"/>
    <property type="evidence" value="ECO:0007669"/>
    <property type="project" value="InterPro"/>
</dbReference>
<keyword evidence="2" id="KW-0433">Leucine-rich repeat</keyword>
<evidence type="ECO:0000256" key="2">
    <source>
        <dbReference type="ARBA" id="ARBA00022614"/>
    </source>
</evidence>
<dbReference type="HOGENOM" id="CLU_970925_0_0_1"/>
<dbReference type="GO" id="GO:0016020">
    <property type="term" value="C:membrane"/>
    <property type="evidence" value="ECO:0007669"/>
    <property type="project" value="UniProtKB-SubCell"/>
</dbReference>
<dbReference type="eggNOG" id="ENOG502QPYS">
    <property type="taxonomic scope" value="Eukaryota"/>
</dbReference>
<dbReference type="OMA" id="TCCSNID"/>
<proteinExistence type="predicted"/>
<dbReference type="PANTHER" id="PTHR27008">
    <property type="entry name" value="OS04G0122200 PROTEIN"/>
    <property type="match status" value="1"/>
</dbReference>
<dbReference type="Gene3D" id="3.30.200.20">
    <property type="entry name" value="Phosphorylase Kinase, domain 1"/>
    <property type="match status" value="1"/>
</dbReference>
<feature type="transmembrane region" description="Helical" evidence="7">
    <location>
        <begin position="54"/>
        <end position="74"/>
    </location>
</feature>
<evidence type="ECO:0000256" key="5">
    <source>
        <dbReference type="ARBA" id="ARBA00022989"/>
    </source>
</evidence>